<evidence type="ECO:0000259" key="6">
    <source>
        <dbReference type="Pfam" id="PF08281"/>
    </source>
</evidence>
<dbReference type="InterPro" id="IPR013324">
    <property type="entry name" value="RNA_pol_sigma_r3/r4-like"/>
</dbReference>
<dbReference type="AlphaFoldDB" id="A0A1G8KF56"/>
<evidence type="ECO:0000256" key="4">
    <source>
        <dbReference type="ARBA" id="ARBA00023163"/>
    </source>
</evidence>
<dbReference type="SUPFAM" id="SSF88659">
    <property type="entry name" value="Sigma3 and sigma4 domains of RNA polymerase sigma factors"/>
    <property type="match status" value="1"/>
</dbReference>
<dbReference type="Proteomes" id="UP000199093">
    <property type="component" value="Unassembled WGS sequence"/>
</dbReference>
<dbReference type="STRING" id="555512.SAMN04487993_1004218"/>
<dbReference type="Pfam" id="PF04542">
    <property type="entry name" value="Sigma70_r2"/>
    <property type="match status" value="1"/>
</dbReference>
<evidence type="ECO:0000313" key="8">
    <source>
        <dbReference type="Proteomes" id="UP000199093"/>
    </source>
</evidence>
<name>A0A1G8KF56_9RHOB</name>
<dbReference type="CDD" id="cd06171">
    <property type="entry name" value="Sigma70_r4"/>
    <property type="match status" value="1"/>
</dbReference>
<reference evidence="7 8" key="1">
    <citation type="submission" date="2016-10" db="EMBL/GenBank/DDBJ databases">
        <authorList>
            <person name="de Groot N.N."/>
        </authorList>
    </citation>
    <scope>NUCLEOTIDE SEQUENCE [LARGE SCALE GENOMIC DNA]</scope>
    <source>
        <strain evidence="7 8">DSM 26424</strain>
    </source>
</reference>
<comment type="similarity">
    <text evidence="1">Belongs to the sigma-70 factor family. ECF subfamily.</text>
</comment>
<proteinExistence type="inferred from homology"/>
<dbReference type="InterPro" id="IPR014284">
    <property type="entry name" value="RNA_pol_sigma-70_dom"/>
</dbReference>
<dbReference type="InterPro" id="IPR036388">
    <property type="entry name" value="WH-like_DNA-bd_sf"/>
</dbReference>
<dbReference type="Pfam" id="PF08281">
    <property type="entry name" value="Sigma70_r4_2"/>
    <property type="match status" value="1"/>
</dbReference>
<dbReference type="Gene3D" id="1.10.10.10">
    <property type="entry name" value="Winged helix-like DNA-binding domain superfamily/Winged helix DNA-binding domain"/>
    <property type="match status" value="1"/>
</dbReference>
<accession>A0A1G8KF56</accession>
<dbReference type="InterPro" id="IPR013249">
    <property type="entry name" value="RNA_pol_sigma70_r4_t2"/>
</dbReference>
<dbReference type="GO" id="GO:0006352">
    <property type="term" value="P:DNA-templated transcription initiation"/>
    <property type="evidence" value="ECO:0007669"/>
    <property type="project" value="InterPro"/>
</dbReference>
<dbReference type="RefSeq" id="WP_089845050.1">
    <property type="nucleotide sequence ID" value="NZ_FNEJ01000004.1"/>
</dbReference>
<evidence type="ECO:0000259" key="5">
    <source>
        <dbReference type="Pfam" id="PF04542"/>
    </source>
</evidence>
<dbReference type="SUPFAM" id="SSF88946">
    <property type="entry name" value="Sigma2 domain of RNA polymerase sigma factors"/>
    <property type="match status" value="1"/>
</dbReference>
<keyword evidence="8" id="KW-1185">Reference proteome</keyword>
<feature type="domain" description="RNA polymerase sigma-70 region 2" evidence="5">
    <location>
        <begin position="16"/>
        <end position="80"/>
    </location>
</feature>
<dbReference type="InterPro" id="IPR039425">
    <property type="entry name" value="RNA_pol_sigma-70-like"/>
</dbReference>
<dbReference type="GO" id="GO:0003677">
    <property type="term" value="F:DNA binding"/>
    <property type="evidence" value="ECO:0007669"/>
    <property type="project" value="InterPro"/>
</dbReference>
<evidence type="ECO:0000256" key="3">
    <source>
        <dbReference type="ARBA" id="ARBA00023082"/>
    </source>
</evidence>
<dbReference type="Gene3D" id="1.10.1740.10">
    <property type="match status" value="1"/>
</dbReference>
<dbReference type="EMBL" id="FNEJ01000004">
    <property type="protein sequence ID" value="SDI42036.1"/>
    <property type="molecule type" value="Genomic_DNA"/>
</dbReference>
<dbReference type="InterPro" id="IPR013325">
    <property type="entry name" value="RNA_pol_sigma_r2"/>
</dbReference>
<dbReference type="InterPro" id="IPR007627">
    <property type="entry name" value="RNA_pol_sigma70_r2"/>
</dbReference>
<gene>
    <name evidence="7" type="ORF">SAMN04487993_1004218</name>
</gene>
<keyword evidence="2" id="KW-0805">Transcription regulation</keyword>
<evidence type="ECO:0000256" key="1">
    <source>
        <dbReference type="ARBA" id="ARBA00010641"/>
    </source>
</evidence>
<dbReference type="NCBIfam" id="TIGR02937">
    <property type="entry name" value="sigma70-ECF"/>
    <property type="match status" value="1"/>
</dbReference>
<feature type="domain" description="RNA polymerase sigma factor 70 region 4 type 2" evidence="6">
    <location>
        <begin position="107"/>
        <end position="156"/>
    </location>
</feature>
<dbReference type="GO" id="GO:0016987">
    <property type="term" value="F:sigma factor activity"/>
    <property type="evidence" value="ECO:0007669"/>
    <property type="project" value="UniProtKB-KW"/>
</dbReference>
<keyword evidence="4" id="KW-0804">Transcription</keyword>
<evidence type="ECO:0000313" key="7">
    <source>
        <dbReference type="EMBL" id="SDI42036.1"/>
    </source>
</evidence>
<sequence>MSTQTDQTLFSEDVISYIPALRAYAWTLTRRHQDVDDLVQETLTKAIANVHRFRPGTNLRAWLMTIMRNTFYNEIVKTKRERPGGEDCVSGTASVPSTQEWALRGSELMSAISRLPAHYRETLILVVMLGESYETAAEICGVAIGTIKSRVNRARVMVIEELGEKVPERL</sequence>
<dbReference type="OrthoDB" id="9803470at2"/>
<organism evidence="7 8">
    <name type="scientific">Salipiger marinus</name>
    <dbReference type="NCBI Taxonomy" id="555512"/>
    <lineage>
        <taxon>Bacteria</taxon>
        <taxon>Pseudomonadati</taxon>
        <taxon>Pseudomonadota</taxon>
        <taxon>Alphaproteobacteria</taxon>
        <taxon>Rhodobacterales</taxon>
        <taxon>Roseobacteraceae</taxon>
        <taxon>Salipiger</taxon>
    </lineage>
</organism>
<dbReference type="PANTHER" id="PTHR43133">
    <property type="entry name" value="RNA POLYMERASE ECF-TYPE SIGMA FACTO"/>
    <property type="match status" value="1"/>
</dbReference>
<evidence type="ECO:0000256" key="2">
    <source>
        <dbReference type="ARBA" id="ARBA00023015"/>
    </source>
</evidence>
<protein>
    <submittedName>
        <fullName evidence="7">RNA polymerase sigma-70 factor, ECF subfamily</fullName>
    </submittedName>
</protein>
<keyword evidence="3" id="KW-0731">Sigma factor</keyword>
<dbReference type="PANTHER" id="PTHR43133:SF25">
    <property type="entry name" value="RNA POLYMERASE SIGMA FACTOR RFAY-RELATED"/>
    <property type="match status" value="1"/>
</dbReference>